<accession>A0A5C1DGZ9</accession>
<dbReference type="AlphaFoldDB" id="A0A5C1DGZ9"/>
<feature type="domain" description="IraD/Gp25-like" evidence="1">
    <location>
        <begin position="36"/>
        <end position="128"/>
    </location>
</feature>
<keyword evidence="3" id="KW-1185">Reference proteome</keyword>
<gene>
    <name evidence="2" type="primary">tssE</name>
    <name evidence="2" type="ORF">FYK34_10500</name>
</gene>
<dbReference type="NCBIfam" id="TIGR03357">
    <property type="entry name" value="VI_zyme"/>
    <property type="match status" value="1"/>
</dbReference>
<evidence type="ECO:0000313" key="2">
    <source>
        <dbReference type="EMBL" id="QEL55954.1"/>
    </source>
</evidence>
<dbReference type="KEGG" id="chrm:FYK34_10500"/>
<dbReference type="PANTHER" id="PTHR38595">
    <property type="entry name" value="CYTOPLASMIC PROTEIN-RELATED"/>
    <property type="match status" value="1"/>
</dbReference>
<organism evidence="2 3">
    <name type="scientific">Chromobacterium paludis</name>
    <dbReference type="NCBI Taxonomy" id="2605945"/>
    <lineage>
        <taxon>Bacteria</taxon>
        <taxon>Pseudomonadati</taxon>
        <taxon>Pseudomonadota</taxon>
        <taxon>Betaproteobacteria</taxon>
        <taxon>Neisseriales</taxon>
        <taxon>Chromobacteriaceae</taxon>
        <taxon>Chromobacterium</taxon>
    </lineage>
</organism>
<dbReference type="RefSeq" id="WP_149296309.1">
    <property type="nucleotide sequence ID" value="NZ_CP043473.1"/>
</dbReference>
<dbReference type="PANTHER" id="PTHR38595:SF1">
    <property type="entry name" value="TYPE VI SECRETION SYSTEM COMPONENT TSSE1"/>
    <property type="match status" value="1"/>
</dbReference>
<evidence type="ECO:0000313" key="3">
    <source>
        <dbReference type="Proteomes" id="UP000322079"/>
    </source>
</evidence>
<proteinExistence type="predicted"/>
<dbReference type="InterPro" id="IPR017737">
    <property type="entry name" value="TssE1-like"/>
</dbReference>
<dbReference type="Gene3D" id="3.10.450.40">
    <property type="match status" value="1"/>
</dbReference>
<reference evidence="2 3" key="1">
    <citation type="submission" date="2019-08" db="EMBL/GenBank/DDBJ databases">
        <title>Chromobacterium paludis, a novel bacterium isolated from a Maryland marsh pond.</title>
        <authorList>
            <person name="Blackburn M.B."/>
            <person name="Gundersen-Rindal D.E."/>
        </authorList>
    </citation>
    <scope>NUCLEOTIDE SEQUENCE [LARGE SCALE GENOMIC DNA]</scope>
    <source>
        <strain evidence="3">IIBBL 257-1</strain>
    </source>
</reference>
<dbReference type="Pfam" id="PF04965">
    <property type="entry name" value="GPW_gp25"/>
    <property type="match status" value="1"/>
</dbReference>
<dbReference type="InterPro" id="IPR053176">
    <property type="entry name" value="T6SS_TssE1-like"/>
</dbReference>
<dbReference type="SUPFAM" id="SSF160719">
    <property type="entry name" value="gpW/gp25-like"/>
    <property type="match status" value="1"/>
</dbReference>
<protein>
    <submittedName>
        <fullName evidence="2">Type VI secretion system baseplate subunit TssE</fullName>
    </submittedName>
</protein>
<dbReference type="InterPro" id="IPR007048">
    <property type="entry name" value="IraD/Gp25-like"/>
</dbReference>
<dbReference type="Proteomes" id="UP000322079">
    <property type="component" value="Chromosome"/>
</dbReference>
<sequence length="155" mass="16798">MPAAARFRPALFDLLADEAPGAEREAEPRRKVARAALLESVRAELERLLGSRRDSQPRLAPLSVIDYGVPDWSALHADRGADREQLARAIRQAIQAFEPRLARPEVTVAAVAGRRQTLSIEIRGELAAAGETWPVAFIARLGEGGASLARAEDEA</sequence>
<evidence type="ECO:0000259" key="1">
    <source>
        <dbReference type="Pfam" id="PF04965"/>
    </source>
</evidence>
<dbReference type="EMBL" id="CP043473">
    <property type="protein sequence ID" value="QEL55954.1"/>
    <property type="molecule type" value="Genomic_DNA"/>
</dbReference>
<name>A0A5C1DGZ9_9NEIS</name>